<dbReference type="Gene3D" id="3.10.450.50">
    <property type="match status" value="1"/>
</dbReference>
<accession>A0ABP9WYY8</accession>
<feature type="domain" description="SnoaL-like" evidence="1">
    <location>
        <begin position="15"/>
        <end position="112"/>
    </location>
</feature>
<gene>
    <name evidence="2" type="ORF">Hgul01_02212</name>
</gene>
<dbReference type="SUPFAM" id="SSF54427">
    <property type="entry name" value="NTF2-like"/>
    <property type="match status" value="1"/>
</dbReference>
<dbReference type="Proteomes" id="UP001428290">
    <property type="component" value="Unassembled WGS sequence"/>
</dbReference>
<dbReference type="RefSeq" id="WP_345722030.1">
    <property type="nucleotide sequence ID" value="NZ_BAABRU010000007.1"/>
</dbReference>
<dbReference type="InterPro" id="IPR037401">
    <property type="entry name" value="SnoaL-like"/>
</dbReference>
<sequence>MNNDDFRGWCSSLATVWNQHNLVALPKLFSPAIRYQEHPFEPDLHGLAAVIGYWRTTLAQHDQVECVITPVVFANGRGVAEWRTSLYHNNQQQTQTLAGIFIVNFDAYGQATELREWWLAQAVEEQHLCNALD</sequence>
<keyword evidence="3" id="KW-1185">Reference proteome</keyword>
<dbReference type="Pfam" id="PF12680">
    <property type="entry name" value="SnoaL_2"/>
    <property type="match status" value="1"/>
</dbReference>
<name>A0ABP9WYY8_9CHLR</name>
<dbReference type="EMBL" id="BAABRU010000007">
    <property type="protein sequence ID" value="GAA5528412.1"/>
    <property type="molecule type" value="Genomic_DNA"/>
</dbReference>
<protein>
    <recommendedName>
        <fullName evidence="1">SnoaL-like domain-containing protein</fullName>
    </recommendedName>
</protein>
<comment type="caution">
    <text evidence="2">The sequence shown here is derived from an EMBL/GenBank/DDBJ whole genome shotgun (WGS) entry which is preliminary data.</text>
</comment>
<proteinExistence type="predicted"/>
<organism evidence="2 3">
    <name type="scientific">Herpetosiphon gulosus</name>
    <dbReference type="NCBI Taxonomy" id="1973496"/>
    <lineage>
        <taxon>Bacteria</taxon>
        <taxon>Bacillati</taxon>
        <taxon>Chloroflexota</taxon>
        <taxon>Chloroflexia</taxon>
        <taxon>Herpetosiphonales</taxon>
        <taxon>Herpetosiphonaceae</taxon>
        <taxon>Herpetosiphon</taxon>
    </lineage>
</organism>
<dbReference type="InterPro" id="IPR032710">
    <property type="entry name" value="NTF2-like_dom_sf"/>
</dbReference>
<evidence type="ECO:0000313" key="2">
    <source>
        <dbReference type="EMBL" id="GAA5528412.1"/>
    </source>
</evidence>
<evidence type="ECO:0000259" key="1">
    <source>
        <dbReference type="Pfam" id="PF12680"/>
    </source>
</evidence>
<evidence type="ECO:0000313" key="3">
    <source>
        <dbReference type="Proteomes" id="UP001428290"/>
    </source>
</evidence>
<reference evidence="2 3" key="1">
    <citation type="submission" date="2024-02" db="EMBL/GenBank/DDBJ databases">
        <title>Herpetosiphon gulosus NBRC 112829.</title>
        <authorList>
            <person name="Ichikawa N."/>
            <person name="Katano-Makiyama Y."/>
            <person name="Hidaka K."/>
        </authorList>
    </citation>
    <scope>NUCLEOTIDE SEQUENCE [LARGE SCALE GENOMIC DNA]</scope>
    <source>
        <strain evidence="2 3">NBRC 112829</strain>
    </source>
</reference>